<evidence type="ECO:0000313" key="8">
    <source>
        <dbReference type="EMBL" id="QCI05469.1"/>
    </source>
</evidence>
<gene>
    <name evidence="8" type="primary">atpD</name>
</gene>
<comment type="similarity">
    <text evidence="2">Belongs to the ATPase delta chain family.</text>
</comment>
<evidence type="ECO:0000256" key="6">
    <source>
        <dbReference type="ARBA" id="ARBA00023136"/>
    </source>
</evidence>
<evidence type="ECO:0000256" key="7">
    <source>
        <dbReference type="ARBA" id="ARBA00023310"/>
    </source>
</evidence>
<sequence length="184" mass="20617">MSTQNLALKVATPYAEALLELAKDMNILSVVTKDLSLVSNILSDSNDLQTYLSNPLISISNKKNVLNQIFQSQLQESVLKFLLVLVERRRITLLSVIIDKYLDLAYKSESTTIAEIITSTVFTEQQESDLINKIKLMTNSQNVKLLMKLDSNLIAGFIIKIGSKIIDTSLYGKLNQMSLYLNAK</sequence>
<keyword evidence="5" id="KW-0406">Ion transport</keyword>
<dbReference type="SUPFAM" id="SSF47928">
    <property type="entry name" value="N-terminal domain of the delta subunit of the F1F0-ATP synthase"/>
    <property type="match status" value="1"/>
</dbReference>
<reference evidence="8" key="1">
    <citation type="journal article" date="2019" name="Mol. Phylogenet. Evol.">
        <title>Morphological evolution and classification of the red algal order Ceramiales inferred using plastid phylogenomics.</title>
        <authorList>
            <person name="Diaz-Tapia P."/>
            <person name="Pasella M.M."/>
            <person name="Verbruggen H."/>
            <person name="Maggs C.A."/>
        </authorList>
    </citation>
    <scope>NUCLEOTIDE SEQUENCE</scope>
    <source>
        <strain evidence="8">PD2952</strain>
    </source>
</reference>
<name>A0A4D6WP46_9FLOR</name>
<evidence type="ECO:0000256" key="4">
    <source>
        <dbReference type="ARBA" id="ARBA00022781"/>
    </source>
</evidence>
<dbReference type="NCBIfam" id="TIGR01145">
    <property type="entry name" value="ATP_synt_delta"/>
    <property type="match status" value="1"/>
</dbReference>
<evidence type="ECO:0000256" key="5">
    <source>
        <dbReference type="ARBA" id="ARBA00023065"/>
    </source>
</evidence>
<dbReference type="InterPro" id="IPR026015">
    <property type="entry name" value="ATP_synth_OSCP/delta_N_sf"/>
</dbReference>
<dbReference type="GO" id="GO:0046933">
    <property type="term" value="F:proton-transporting ATP synthase activity, rotational mechanism"/>
    <property type="evidence" value="ECO:0007669"/>
    <property type="project" value="InterPro"/>
</dbReference>
<dbReference type="AlphaFoldDB" id="A0A4D6WP46"/>
<dbReference type="PRINTS" id="PR00125">
    <property type="entry name" value="ATPASEDELTA"/>
</dbReference>
<reference evidence="8" key="2">
    <citation type="submission" date="2019-04" db="EMBL/GenBank/DDBJ databases">
        <authorList>
            <person name="Pasella M."/>
        </authorList>
    </citation>
    <scope>NUCLEOTIDE SEQUENCE</scope>
    <source>
        <strain evidence="8">PD2952</strain>
    </source>
</reference>
<evidence type="ECO:0000256" key="1">
    <source>
        <dbReference type="ARBA" id="ARBA00004370"/>
    </source>
</evidence>
<protein>
    <submittedName>
        <fullName evidence="8">ATP synthase CF1 subunit delta</fullName>
    </submittedName>
</protein>
<dbReference type="InterPro" id="IPR000711">
    <property type="entry name" value="ATPase_OSCP/dsu"/>
</dbReference>
<dbReference type="GO" id="GO:0016020">
    <property type="term" value="C:membrane"/>
    <property type="evidence" value="ECO:0007669"/>
    <property type="project" value="UniProtKB-SubCell"/>
</dbReference>
<comment type="subcellular location">
    <subcellularLocation>
        <location evidence="1">Membrane</location>
    </subcellularLocation>
</comment>
<keyword evidence="8" id="KW-0934">Plastid</keyword>
<dbReference type="PROSITE" id="PS00389">
    <property type="entry name" value="ATPASE_DELTA"/>
    <property type="match status" value="1"/>
</dbReference>
<dbReference type="Pfam" id="PF00213">
    <property type="entry name" value="OSCP"/>
    <property type="match status" value="1"/>
</dbReference>
<keyword evidence="7" id="KW-0066">ATP synthesis</keyword>
<dbReference type="Gene3D" id="1.10.520.20">
    <property type="entry name" value="N-terminal domain of the delta subunit of the F1F0-ATP synthase"/>
    <property type="match status" value="1"/>
</dbReference>
<evidence type="ECO:0000256" key="2">
    <source>
        <dbReference type="ARBA" id="ARBA00007046"/>
    </source>
</evidence>
<keyword evidence="3" id="KW-0813">Transport</keyword>
<geneLocation type="plastid" evidence="8"/>
<keyword evidence="4" id="KW-0375">Hydrogen ion transport</keyword>
<evidence type="ECO:0000256" key="3">
    <source>
        <dbReference type="ARBA" id="ARBA00022448"/>
    </source>
</evidence>
<dbReference type="PANTHER" id="PTHR11910">
    <property type="entry name" value="ATP SYNTHASE DELTA CHAIN"/>
    <property type="match status" value="1"/>
</dbReference>
<keyword evidence="6" id="KW-0472">Membrane</keyword>
<dbReference type="HAMAP" id="MF_01416">
    <property type="entry name" value="ATP_synth_delta_bact"/>
    <property type="match status" value="1"/>
</dbReference>
<proteinExistence type="inferred from homology"/>
<dbReference type="InterPro" id="IPR020781">
    <property type="entry name" value="ATPase_OSCP/d_CS"/>
</dbReference>
<dbReference type="EMBL" id="MK814632">
    <property type="protein sequence ID" value="QCI05469.1"/>
    <property type="molecule type" value="Genomic_DNA"/>
</dbReference>
<organism evidence="8">
    <name type="scientific">Crouania attenuata</name>
    <dbReference type="NCBI Taxonomy" id="42002"/>
    <lineage>
        <taxon>Eukaryota</taxon>
        <taxon>Rhodophyta</taxon>
        <taxon>Florideophyceae</taxon>
        <taxon>Rhodymeniophycidae</taxon>
        <taxon>Ceramiales</taxon>
        <taxon>Callithamniaceae</taxon>
        <taxon>Crouania</taxon>
    </lineage>
</organism>
<accession>A0A4D6WP46</accession>